<proteinExistence type="predicted"/>
<evidence type="ECO:0000313" key="2">
    <source>
        <dbReference type="Proteomes" id="UP001301769"/>
    </source>
</evidence>
<sequence>MADVTDNVERPPLAETEILDLPPEILIEICEAILVMSRSDPESEGICDLINLGAACKTLNTLVRPVLYRHFDSTWLEMVNLPYHGLSMIDTPRFFKLLVCMKKRSATDLVRYADLDTITAKSSVDKWHMVGQAVVREPWIDSFTQILQSLEELGLKPEFPGKPEDFDEGNTITPLSVLVAIFISFFQNALALRLPVDSTTNLPLLGSESSCCLPYPAVPWISQVRGHGYTTGTEGRLDTTYLLGDNRENPPPEFPSLRELELSAAFPHYLSLKDQHVHYFASKSPHLRTLRLRNFIGLDENHRDFNLGSLTNITLLGCSLSYLDIRRLALGCPGLRKFKISQSIMWNSVRVVWDGKGEFSQTYDGQHPDDSDDEGYNSIGDMDSEAEEQYTVPHSSDMVSSSLVLQALTPLAESLESIFLGKCQYVRAGSGGLNIRRRKLDFSPFNRLQTLGIWTENLFQYRHTFSGHGRLKPVDDVFSEILLDCPTIKNLLVFNTRVWPTGGTAPPYYEHEGEVGIAVERALKRLSEDLMPTNSSEPTETSTCKVGPSLRLVRLCHRYESYDDDISPGFSSLHLHPVEEGATVMGEPVTELFIRSSESDADEKGESFWGLRPPKIDDSVVDRFRDRGVEFVNLGGETHGNQYEEIEKQFPYPAELDEILFDC</sequence>
<evidence type="ECO:0000313" key="1">
    <source>
        <dbReference type="EMBL" id="KAK4209761.1"/>
    </source>
</evidence>
<dbReference type="Gene3D" id="3.80.10.10">
    <property type="entry name" value="Ribonuclease Inhibitor"/>
    <property type="match status" value="1"/>
</dbReference>
<name>A0AAN6Y1S0_9PEZI</name>
<organism evidence="1 2">
    <name type="scientific">Rhypophila decipiens</name>
    <dbReference type="NCBI Taxonomy" id="261697"/>
    <lineage>
        <taxon>Eukaryota</taxon>
        <taxon>Fungi</taxon>
        <taxon>Dikarya</taxon>
        <taxon>Ascomycota</taxon>
        <taxon>Pezizomycotina</taxon>
        <taxon>Sordariomycetes</taxon>
        <taxon>Sordariomycetidae</taxon>
        <taxon>Sordariales</taxon>
        <taxon>Naviculisporaceae</taxon>
        <taxon>Rhypophila</taxon>
    </lineage>
</organism>
<accession>A0AAN6Y1S0</accession>
<keyword evidence="2" id="KW-1185">Reference proteome</keyword>
<comment type="caution">
    <text evidence="1">The sequence shown here is derived from an EMBL/GenBank/DDBJ whole genome shotgun (WGS) entry which is preliminary data.</text>
</comment>
<dbReference type="AlphaFoldDB" id="A0AAN6Y1S0"/>
<reference evidence="1" key="1">
    <citation type="journal article" date="2023" name="Mol. Phylogenet. Evol.">
        <title>Genome-scale phylogeny and comparative genomics of the fungal order Sordariales.</title>
        <authorList>
            <person name="Hensen N."/>
            <person name="Bonometti L."/>
            <person name="Westerberg I."/>
            <person name="Brannstrom I.O."/>
            <person name="Guillou S."/>
            <person name="Cros-Aarteil S."/>
            <person name="Calhoun S."/>
            <person name="Haridas S."/>
            <person name="Kuo A."/>
            <person name="Mondo S."/>
            <person name="Pangilinan J."/>
            <person name="Riley R."/>
            <person name="LaButti K."/>
            <person name="Andreopoulos B."/>
            <person name="Lipzen A."/>
            <person name="Chen C."/>
            <person name="Yan M."/>
            <person name="Daum C."/>
            <person name="Ng V."/>
            <person name="Clum A."/>
            <person name="Steindorff A."/>
            <person name="Ohm R.A."/>
            <person name="Martin F."/>
            <person name="Silar P."/>
            <person name="Natvig D.O."/>
            <person name="Lalanne C."/>
            <person name="Gautier V."/>
            <person name="Ament-Velasquez S.L."/>
            <person name="Kruys A."/>
            <person name="Hutchinson M.I."/>
            <person name="Powell A.J."/>
            <person name="Barry K."/>
            <person name="Miller A.N."/>
            <person name="Grigoriev I.V."/>
            <person name="Debuchy R."/>
            <person name="Gladieux P."/>
            <person name="Hiltunen Thoren M."/>
            <person name="Johannesson H."/>
        </authorList>
    </citation>
    <scope>NUCLEOTIDE SEQUENCE</scope>
    <source>
        <strain evidence="1">PSN293</strain>
    </source>
</reference>
<reference evidence="1" key="2">
    <citation type="submission" date="2023-05" db="EMBL/GenBank/DDBJ databases">
        <authorList>
            <consortium name="Lawrence Berkeley National Laboratory"/>
            <person name="Steindorff A."/>
            <person name="Hensen N."/>
            <person name="Bonometti L."/>
            <person name="Westerberg I."/>
            <person name="Brannstrom I.O."/>
            <person name="Guillou S."/>
            <person name="Cros-Aarteil S."/>
            <person name="Calhoun S."/>
            <person name="Haridas S."/>
            <person name="Kuo A."/>
            <person name="Mondo S."/>
            <person name="Pangilinan J."/>
            <person name="Riley R."/>
            <person name="Labutti K."/>
            <person name="Andreopoulos B."/>
            <person name="Lipzen A."/>
            <person name="Chen C."/>
            <person name="Yanf M."/>
            <person name="Daum C."/>
            <person name="Ng V."/>
            <person name="Clum A."/>
            <person name="Ohm R."/>
            <person name="Martin F."/>
            <person name="Silar P."/>
            <person name="Natvig D."/>
            <person name="Lalanne C."/>
            <person name="Gautier V."/>
            <person name="Ament-Velasquez S.L."/>
            <person name="Kruys A."/>
            <person name="Hutchinson M.I."/>
            <person name="Powell A.J."/>
            <person name="Barry K."/>
            <person name="Miller A.N."/>
            <person name="Grigoriev I.V."/>
            <person name="Debuchy R."/>
            <person name="Gladieux P."/>
            <person name="Thoren M.H."/>
            <person name="Johannesson H."/>
        </authorList>
    </citation>
    <scope>NUCLEOTIDE SEQUENCE</scope>
    <source>
        <strain evidence="1">PSN293</strain>
    </source>
</reference>
<dbReference type="InterPro" id="IPR032675">
    <property type="entry name" value="LRR_dom_sf"/>
</dbReference>
<dbReference type="Proteomes" id="UP001301769">
    <property type="component" value="Unassembled WGS sequence"/>
</dbReference>
<dbReference type="EMBL" id="MU858195">
    <property type="protein sequence ID" value="KAK4209761.1"/>
    <property type="molecule type" value="Genomic_DNA"/>
</dbReference>
<gene>
    <name evidence="1" type="ORF">QBC37DRAFT_404053</name>
</gene>
<protein>
    <submittedName>
        <fullName evidence="1">Uncharacterized protein</fullName>
    </submittedName>
</protein>